<dbReference type="GO" id="GO:0030643">
    <property type="term" value="P:intracellular phosphate ion homeostasis"/>
    <property type="evidence" value="ECO:0007669"/>
    <property type="project" value="InterPro"/>
</dbReference>
<dbReference type="SUPFAM" id="SSF109755">
    <property type="entry name" value="PhoU-like"/>
    <property type="match status" value="1"/>
</dbReference>
<keyword evidence="6 7" id="KW-0592">Phosphate transport</keyword>
<evidence type="ECO:0000256" key="5">
    <source>
        <dbReference type="ARBA" id="ARBA00022490"/>
    </source>
</evidence>
<dbReference type="AlphaFoldDB" id="A0A498DBI3"/>
<dbReference type="GO" id="GO:0045936">
    <property type="term" value="P:negative regulation of phosphate metabolic process"/>
    <property type="evidence" value="ECO:0007669"/>
    <property type="project" value="InterPro"/>
</dbReference>
<organism evidence="9 10">
    <name type="scientific">Oceanobacillus piezotolerans</name>
    <dbReference type="NCBI Taxonomy" id="2448030"/>
    <lineage>
        <taxon>Bacteria</taxon>
        <taxon>Bacillati</taxon>
        <taxon>Bacillota</taxon>
        <taxon>Bacilli</taxon>
        <taxon>Bacillales</taxon>
        <taxon>Bacillaceae</taxon>
        <taxon>Oceanobacillus</taxon>
    </lineage>
</organism>
<dbReference type="GO" id="GO:0005737">
    <property type="term" value="C:cytoplasm"/>
    <property type="evidence" value="ECO:0007669"/>
    <property type="project" value="UniProtKB-SubCell"/>
</dbReference>
<comment type="subunit">
    <text evidence="3 7">Homodimer.</text>
</comment>
<reference evidence="9 10" key="1">
    <citation type="submission" date="2018-10" db="EMBL/GenBank/DDBJ databases">
        <title>Oceanobacillus sp. YLB-02 draft genome.</title>
        <authorList>
            <person name="Yu L."/>
        </authorList>
    </citation>
    <scope>NUCLEOTIDE SEQUENCE [LARGE SCALE GENOMIC DNA]</scope>
    <source>
        <strain evidence="9 10">YLB-02</strain>
    </source>
</reference>
<evidence type="ECO:0000256" key="2">
    <source>
        <dbReference type="ARBA" id="ARBA00008107"/>
    </source>
</evidence>
<dbReference type="NCBIfam" id="TIGR02135">
    <property type="entry name" value="phoU_full"/>
    <property type="match status" value="1"/>
</dbReference>
<comment type="subcellular location">
    <subcellularLocation>
        <location evidence="1 7">Cytoplasm</location>
    </subcellularLocation>
</comment>
<comment type="function">
    <text evidence="7">Plays a role in the regulation of phosphate uptake.</text>
</comment>
<feature type="domain" description="PhoU" evidence="8">
    <location>
        <begin position="122"/>
        <end position="206"/>
    </location>
</feature>
<dbReference type="InterPro" id="IPR038078">
    <property type="entry name" value="PhoU-like_sf"/>
</dbReference>
<comment type="caution">
    <text evidence="9">The sequence shown here is derived from an EMBL/GenBank/DDBJ whole genome shotgun (WGS) entry which is preliminary data.</text>
</comment>
<dbReference type="PANTHER" id="PTHR42930">
    <property type="entry name" value="PHOSPHATE-SPECIFIC TRANSPORT SYSTEM ACCESSORY PROTEIN PHOU"/>
    <property type="match status" value="1"/>
</dbReference>
<evidence type="ECO:0000313" key="9">
    <source>
        <dbReference type="EMBL" id="RLL48371.1"/>
    </source>
</evidence>
<evidence type="ECO:0000256" key="6">
    <source>
        <dbReference type="ARBA" id="ARBA00022592"/>
    </source>
</evidence>
<dbReference type="InterPro" id="IPR026022">
    <property type="entry name" value="PhoU_dom"/>
</dbReference>
<dbReference type="RefSeq" id="WP_121521498.1">
    <property type="nucleotide sequence ID" value="NZ_RCHR01000001.1"/>
</dbReference>
<dbReference type="Gene3D" id="1.20.58.220">
    <property type="entry name" value="Phosphate transport system protein phou homolog 2, domain 2"/>
    <property type="match status" value="1"/>
</dbReference>
<comment type="similarity">
    <text evidence="2 7">Belongs to the PhoU family.</text>
</comment>
<dbReference type="EMBL" id="RCHR01000001">
    <property type="protein sequence ID" value="RLL48371.1"/>
    <property type="molecule type" value="Genomic_DNA"/>
</dbReference>
<dbReference type="OrthoDB" id="9814256at2"/>
<keyword evidence="4 7" id="KW-0813">Transport</keyword>
<keyword evidence="10" id="KW-1185">Reference proteome</keyword>
<keyword evidence="5 7" id="KW-0963">Cytoplasm</keyword>
<evidence type="ECO:0000256" key="4">
    <source>
        <dbReference type="ARBA" id="ARBA00022448"/>
    </source>
</evidence>
<dbReference type="PANTHER" id="PTHR42930:SF3">
    <property type="entry name" value="PHOSPHATE-SPECIFIC TRANSPORT SYSTEM ACCESSORY PROTEIN PHOU"/>
    <property type="match status" value="1"/>
</dbReference>
<gene>
    <name evidence="9" type="primary">phoU</name>
    <name evidence="9" type="ORF">D8M04_03665</name>
</gene>
<evidence type="ECO:0000256" key="1">
    <source>
        <dbReference type="ARBA" id="ARBA00004496"/>
    </source>
</evidence>
<protein>
    <recommendedName>
        <fullName evidence="7">Phosphate-specific transport system accessory protein PhoU</fullName>
    </recommendedName>
</protein>
<dbReference type="GO" id="GO:0006817">
    <property type="term" value="P:phosphate ion transport"/>
    <property type="evidence" value="ECO:0007669"/>
    <property type="project" value="UniProtKB-KW"/>
</dbReference>
<name>A0A498DBI3_9BACI</name>
<dbReference type="Pfam" id="PF01895">
    <property type="entry name" value="PhoU"/>
    <property type="match status" value="2"/>
</dbReference>
<dbReference type="FunFam" id="1.20.58.220:FF:000004">
    <property type="entry name" value="Phosphate-specific transport system accessory protein PhoU"/>
    <property type="match status" value="1"/>
</dbReference>
<dbReference type="Proteomes" id="UP000270219">
    <property type="component" value="Unassembled WGS sequence"/>
</dbReference>
<dbReference type="InterPro" id="IPR028366">
    <property type="entry name" value="PhoU"/>
</dbReference>
<feature type="domain" description="PhoU" evidence="8">
    <location>
        <begin position="20"/>
        <end position="105"/>
    </location>
</feature>
<proteinExistence type="inferred from homology"/>
<accession>A0A498DBI3</accession>
<evidence type="ECO:0000313" key="10">
    <source>
        <dbReference type="Proteomes" id="UP000270219"/>
    </source>
</evidence>
<evidence type="ECO:0000259" key="8">
    <source>
        <dbReference type="Pfam" id="PF01895"/>
    </source>
</evidence>
<evidence type="ECO:0000256" key="7">
    <source>
        <dbReference type="PIRNR" id="PIRNR003107"/>
    </source>
</evidence>
<dbReference type="PIRSF" id="PIRSF003107">
    <property type="entry name" value="PhoU"/>
    <property type="match status" value="1"/>
</dbReference>
<evidence type="ECO:0000256" key="3">
    <source>
        <dbReference type="ARBA" id="ARBA00011738"/>
    </source>
</evidence>
<sequence length="218" mass="24841">METRYQFNEEIVELNKKIVTLMEMSREALIDALHAFHNQELDKAKLIIEKDKAIDQLEMEINEKAILLIATQQPVATNLREIIVALRIVTDIERMADNAKNIARSTIHLGKNETAAIPEELKNMEKLTLEMLNKSILAFENNDIVIAGQLAIMDDRVDKSYKKIVSELLGETATDPDQIQYIMQVALTARYIERFADHITNIGESILYLVKGETFALN</sequence>